<evidence type="ECO:0000259" key="2">
    <source>
        <dbReference type="PROSITE" id="PS50011"/>
    </source>
</evidence>
<dbReference type="SUPFAM" id="SSF56112">
    <property type="entry name" value="Protein kinase-like (PK-like)"/>
    <property type="match status" value="1"/>
</dbReference>
<dbReference type="GO" id="GO:0004674">
    <property type="term" value="F:protein serine/threonine kinase activity"/>
    <property type="evidence" value="ECO:0007669"/>
    <property type="project" value="TreeGrafter"/>
</dbReference>
<dbReference type="GO" id="GO:0005524">
    <property type="term" value="F:ATP binding"/>
    <property type="evidence" value="ECO:0007669"/>
    <property type="project" value="InterPro"/>
</dbReference>
<dbReference type="EMBL" id="JOKH01000002">
    <property type="protein sequence ID" value="KEQ17919.1"/>
    <property type="molecule type" value="Genomic_DNA"/>
</dbReference>
<dbReference type="PANTHER" id="PTHR44167:SF24">
    <property type="entry name" value="SERINE_THREONINE-PROTEIN KINASE CHK2"/>
    <property type="match status" value="1"/>
</dbReference>
<dbReference type="Pfam" id="PF00069">
    <property type="entry name" value="Pkinase"/>
    <property type="match status" value="1"/>
</dbReference>
<comment type="caution">
    <text evidence="3">The sequence shown here is derived from an EMBL/GenBank/DDBJ whole genome shotgun (WGS) entry which is preliminary data.</text>
</comment>
<dbReference type="PROSITE" id="PS50011">
    <property type="entry name" value="PROTEIN_KINASE_DOM"/>
    <property type="match status" value="1"/>
</dbReference>
<feature type="domain" description="Protein kinase" evidence="2">
    <location>
        <begin position="185"/>
        <end position="545"/>
    </location>
</feature>
<dbReference type="InterPro" id="IPR011009">
    <property type="entry name" value="Kinase-like_dom_sf"/>
</dbReference>
<dbReference type="GO" id="GO:0005737">
    <property type="term" value="C:cytoplasm"/>
    <property type="evidence" value="ECO:0007669"/>
    <property type="project" value="TreeGrafter"/>
</dbReference>
<dbReference type="InterPro" id="IPR000719">
    <property type="entry name" value="Prot_kinase_dom"/>
</dbReference>
<sequence length="557" mass="63577">MSRLLILSSLLYPVFEAQTDFSEIITNPDEDLLEEWRYDYSAGDSRIEQFINWILSSKKISSEEEIQQYKQEQLFEETASHSLIDEALQQFNQSFSDNIVGYDIAIESPPENSDGVSIYTVPGVIVANTTDSGSTPPPNIDQPENGGNDTDSEELKDPEGVVTLYYFNKQKIAEIKDSAKTFLHKNEDEIVTAADTAAVKATERRKAFIHYGKSLVVKSALPKGGSLTELQEDSSSVRRQMATEVYWLKRLNHKNVISLFGFAQIKPTEQKSKTASNSVEKLTQETTSDSDAVLTLELTNSDKSEQGSLDEWPYTVEMLFLQNGGISLQEYINDSKLNLLKPVAFIICQQLIDGIAYLHSENCVHADIKPPNIVIEHFSKPRGYSQISVKIIDFGISFRCNERSRVESGTQGFRPAEVFRPYRHGTDRSLRDVYAFSIIVFYLLAYDEMKRDDGREFQGLMAIPDDEAIPDRYHYFFLHILAITNNLIYKRQDYSQLSIDKFDIKKLAFSREYSWFLGVIMALASRTEKKRPTSAKIKEIFEKFQSEFNAYESDERL</sequence>
<dbReference type="STRING" id="1137799.GZ78_09820"/>
<dbReference type="PANTHER" id="PTHR44167">
    <property type="entry name" value="OVARIAN-SPECIFIC SERINE/THREONINE-PROTEIN KINASE LOK-RELATED"/>
    <property type="match status" value="1"/>
</dbReference>
<dbReference type="Gene3D" id="1.10.510.10">
    <property type="entry name" value="Transferase(Phosphotransferase) domain 1"/>
    <property type="match status" value="1"/>
</dbReference>
<keyword evidence="4" id="KW-1185">Reference proteome</keyword>
<reference evidence="3 4" key="1">
    <citation type="submission" date="2014-06" db="EMBL/GenBank/DDBJ databases">
        <title>Whole Genome Sequences of Three Symbiotic Endozoicomonas Bacteria.</title>
        <authorList>
            <person name="Neave M.J."/>
            <person name="Apprill A."/>
            <person name="Voolstra C.R."/>
        </authorList>
    </citation>
    <scope>NUCLEOTIDE SEQUENCE [LARGE SCALE GENOMIC DNA]</scope>
    <source>
        <strain evidence="3 4">DSM 25634</strain>
    </source>
</reference>
<evidence type="ECO:0000256" key="1">
    <source>
        <dbReference type="SAM" id="MobiDB-lite"/>
    </source>
</evidence>
<dbReference type="AlphaFoldDB" id="A0A081NHJ6"/>
<protein>
    <recommendedName>
        <fullName evidence="2">Protein kinase domain-containing protein</fullName>
    </recommendedName>
</protein>
<evidence type="ECO:0000313" key="4">
    <source>
        <dbReference type="Proteomes" id="UP000028073"/>
    </source>
</evidence>
<accession>A0A081NHJ6</accession>
<organism evidence="3 4">
    <name type="scientific">Endozoicomonas numazuensis</name>
    <dbReference type="NCBI Taxonomy" id="1137799"/>
    <lineage>
        <taxon>Bacteria</taxon>
        <taxon>Pseudomonadati</taxon>
        <taxon>Pseudomonadota</taxon>
        <taxon>Gammaproteobacteria</taxon>
        <taxon>Oceanospirillales</taxon>
        <taxon>Endozoicomonadaceae</taxon>
        <taxon>Endozoicomonas</taxon>
    </lineage>
</organism>
<gene>
    <name evidence="3" type="ORF">GZ78_09820</name>
</gene>
<proteinExistence type="predicted"/>
<dbReference type="PROSITE" id="PS00108">
    <property type="entry name" value="PROTEIN_KINASE_ST"/>
    <property type="match status" value="1"/>
</dbReference>
<dbReference type="Proteomes" id="UP000028073">
    <property type="component" value="Unassembled WGS sequence"/>
</dbReference>
<name>A0A081NHJ6_9GAMM</name>
<evidence type="ECO:0000313" key="3">
    <source>
        <dbReference type="EMBL" id="KEQ17919.1"/>
    </source>
</evidence>
<dbReference type="eggNOG" id="COG0515">
    <property type="taxonomic scope" value="Bacteria"/>
</dbReference>
<feature type="region of interest" description="Disordered" evidence="1">
    <location>
        <begin position="127"/>
        <end position="155"/>
    </location>
</feature>
<dbReference type="InterPro" id="IPR008271">
    <property type="entry name" value="Ser/Thr_kinase_AS"/>
</dbReference>
<dbReference type="SMART" id="SM00220">
    <property type="entry name" value="S_TKc"/>
    <property type="match status" value="1"/>
</dbReference>